<comment type="caution">
    <text evidence="1">The sequence shown here is derived from an EMBL/GenBank/DDBJ whole genome shotgun (WGS) entry which is preliminary data.</text>
</comment>
<dbReference type="RefSeq" id="WP_143918803.1">
    <property type="nucleotide sequence ID" value="NZ_CANMXV010000088.1"/>
</dbReference>
<accession>A0A554VBJ3</accession>
<dbReference type="AlphaFoldDB" id="A0A554VBJ3"/>
<organism evidence="1 2">
    <name type="scientific">Aquimarina algiphila</name>
    <dbReference type="NCBI Taxonomy" id="2047982"/>
    <lineage>
        <taxon>Bacteria</taxon>
        <taxon>Pseudomonadati</taxon>
        <taxon>Bacteroidota</taxon>
        <taxon>Flavobacteriia</taxon>
        <taxon>Flavobacteriales</taxon>
        <taxon>Flavobacteriaceae</taxon>
        <taxon>Aquimarina</taxon>
    </lineage>
</organism>
<dbReference type="OrthoDB" id="794127at2"/>
<proteinExistence type="predicted"/>
<sequence length="116" mass="13597">MSKEIEKDISDIKRIATKFRKDICNGNIKFPFSEDFPRGCCGNASDLLKKVLEGNSFQNIIYSKGWRNEQSHGWLEYKGFIIDITADQFWDEENEEIIIINKNKSDFHKQFKPGIF</sequence>
<reference evidence="1 2" key="1">
    <citation type="submission" date="2019-07" db="EMBL/GenBank/DDBJ databases">
        <title>The draft genome sequence of Aquimarina algiphila M91.</title>
        <authorList>
            <person name="Meng X."/>
        </authorList>
    </citation>
    <scope>NUCLEOTIDE SEQUENCE [LARGE SCALE GENOMIC DNA]</scope>
    <source>
        <strain evidence="1 2">M91</strain>
    </source>
</reference>
<keyword evidence="2" id="KW-1185">Reference proteome</keyword>
<name>A0A554VBJ3_9FLAO</name>
<dbReference type="Proteomes" id="UP000318833">
    <property type="component" value="Unassembled WGS sequence"/>
</dbReference>
<dbReference type="EMBL" id="VLNR01000094">
    <property type="protein sequence ID" value="TSE03937.1"/>
    <property type="molecule type" value="Genomic_DNA"/>
</dbReference>
<gene>
    <name evidence="1" type="ORF">FOF46_28140</name>
</gene>
<evidence type="ECO:0000313" key="2">
    <source>
        <dbReference type="Proteomes" id="UP000318833"/>
    </source>
</evidence>
<protein>
    <submittedName>
        <fullName evidence="1">Uncharacterized protein</fullName>
    </submittedName>
</protein>
<evidence type="ECO:0000313" key="1">
    <source>
        <dbReference type="EMBL" id="TSE03937.1"/>
    </source>
</evidence>